<dbReference type="InterPro" id="IPR039975">
    <property type="entry name" value="IFT52"/>
</dbReference>
<organism evidence="3 4">
    <name type="scientific">Staphylococcus schweitzeri</name>
    <dbReference type="NCBI Taxonomy" id="1654388"/>
    <lineage>
        <taxon>Bacteria</taxon>
        <taxon>Bacillati</taxon>
        <taxon>Bacillota</taxon>
        <taxon>Bacilli</taxon>
        <taxon>Bacillales</taxon>
        <taxon>Staphylococcaceae</taxon>
        <taxon>Staphylococcus</taxon>
    </lineage>
</organism>
<dbReference type="PANTHER" id="PTHR12969">
    <property type="entry name" value="NGD5/OSM-6/IFT52"/>
    <property type="match status" value="1"/>
</dbReference>
<evidence type="ECO:0000256" key="2">
    <source>
        <dbReference type="SAM" id="SignalP"/>
    </source>
</evidence>
<dbReference type="PANTHER" id="PTHR12969:SF7">
    <property type="entry name" value="INTRAFLAGELLAR TRANSPORT PROTEIN 52 HOMOLOG"/>
    <property type="match status" value="1"/>
</dbReference>
<dbReference type="EMBL" id="CCEH01000041">
    <property type="protein sequence ID" value="CDR29430.1"/>
    <property type="molecule type" value="Genomic_DNA"/>
</dbReference>
<feature type="region of interest" description="Disordered" evidence="1">
    <location>
        <begin position="382"/>
        <end position="412"/>
    </location>
</feature>
<name>A0A077ULJ3_9STAP</name>
<dbReference type="Proteomes" id="UP000044616">
    <property type="component" value="Unassembled WGS sequence"/>
</dbReference>
<dbReference type="AlphaFoldDB" id="A0A077ULJ3"/>
<proteinExistence type="predicted"/>
<feature type="signal peptide" evidence="2">
    <location>
        <begin position="1"/>
        <end position="23"/>
    </location>
</feature>
<sequence length="514" mass="56313">MKKIYKSLTVSAIVATVSLSALPQSLAITHESQSTKQQQTVLFDRSHGQTAGAADWVSDGAFSDYADSIQKQGYDVKAIDGHSNITEASLKSSKIFVIPEANIPFKESEQAAIVNYVKQGGNVVFISDHYNADRNLNRIDSSEAMNGYRRGAYEDMSKGMNTEEKNSTAMQGVKSSDWLSTNFGVRFRYNALGDLNTSNIVSSKESFGLTEGVKSVSMHAGSTLAITNPEKAKGIVYTPEKLPAKSKWSHAVDQGIYNGGGKEEGPYVAISKVGKGKAAFIGDSSLVEDSSPKYLREDTGEKKKTYDGFKEQDNSKLLNNITTWMSKDNDEKSLKASGVTLDTKTKLLDFEKPEKSTEPEKEPWALPPSGYKWYDPTTFKAGSYGSEKGADPQPNTPDDHTPSNQNEKVTFDIPQNVSVNEPFEVTIHLKGFEANQTLENLRIGIYKEGGRQIGQFSSEDNDYDPPGYSTLPTVKADENGNATIKVNAKVLESMEGSKIRLKLGDKTLITTDFK</sequence>
<evidence type="ECO:0000313" key="3">
    <source>
        <dbReference type="EMBL" id="CDR29430.1"/>
    </source>
</evidence>
<evidence type="ECO:0000313" key="4">
    <source>
        <dbReference type="Proteomes" id="UP000044616"/>
    </source>
</evidence>
<feature type="chain" id="PRO_5039617823" evidence="2">
    <location>
        <begin position="24"/>
        <end position="514"/>
    </location>
</feature>
<feature type="compositionally biased region" description="Polar residues" evidence="1">
    <location>
        <begin position="402"/>
        <end position="412"/>
    </location>
</feature>
<feature type="region of interest" description="Disordered" evidence="1">
    <location>
        <begin position="350"/>
        <end position="369"/>
    </location>
</feature>
<dbReference type="Gene3D" id="3.40.50.880">
    <property type="match status" value="1"/>
</dbReference>
<dbReference type="SUPFAM" id="SSF52317">
    <property type="entry name" value="Class I glutamine amidotransferase-like"/>
    <property type="match status" value="1"/>
</dbReference>
<dbReference type="InterPro" id="IPR029062">
    <property type="entry name" value="Class_I_gatase-like"/>
</dbReference>
<accession>A0A077ULJ3</accession>
<keyword evidence="2" id="KW-0732">Signal</keyword>
<evidence type="ECO:0000256" key="1">
    <source>
        <dbReference type="SAM" id="MobiDB-lite"/>
    </source>
</evidence>
<reference evidence="3 4" key="1">
    <citation type="submission" date="2014-05" db="EMBL/GenBank/DDBJ databases">
        <authorList>
            <person name="Aslett A.Martin."/>
            <person name="De Silva Nishadi"/>
        </authorList>
    </citation>
    <scope>NUCLEOTIDE SEQUENCE [LARGE SCALE GENOMIC DNA]</scope>
</reference>
<dbReference type="RefSeq" id="WP_047532333.1">
    <property type="nucleotide sequence ID" value="NZ_CCEH01000041.1"/>
</dbReference>
<feature type="compositionally biased region" description="Basic and acidic residues" evidence="1">
    <location>
        <begin position="350"/>
        <end position="363"/>
    </location>
</feature>
<protein>
    <submittedName>
        <fullName evidence="3">Putative ABC-type transporter</fullName>
    </submittedName>
</protein>
<gene>
    <name evidence="3" type="ORF">ERS140147_02647</name>
</gene>